<name>A0A3E0GTG2_9PSEU</name>
<protein>
    <submittedName>
        <fullName evidence="1">Putative DCC family thiol-disulfide oxidoreductase YuxK</fullName>
    </submittedName>
</protein>
<dbReference type="AlphaFoldDB" id="A0A3E0GTG2"/>
<dbReference type="GO" id="GO:0015035">
    <property type="term" value="F:protein-disulfide reductase activity"/>
    <property type="evidence" value="ECO:0007669"/>
    <property type="project" value="InterPro"/>
</dbReference>
<organism evidence="1 2">
    <name type="scientific">Kutzneria buriramensis</name>
    <dbReference type="NCBI Taxonomy" id="1045776"/>
    <lineage>
        <taxon>Bacteria</taxon>
        <taxon>Bacillati</taxon>
        <taxon>Actinomycetota</taxon>
        <taxon>Actinomycetes</taxon>
        <taxon>Pseudonocardiales</taxon>
        <taxon>Pseudonocardiaceae</taxon>
        <taxon>Kutzneria</taxon>
    </lineage>
</organism>
<dbReference type="Proteomes" id="UP000256269">
    <property type="component" value="Unassembled WGS sequence"/>
</dbReference>
<dbReference type="Pfam" id="PF04134">
    <property type="entry name" value="DCC1-like"/>
    <property type="match status" value="1"/>
</dbReference>
<proteinExistence type="predicted"/>
<accession>A0A3E0GTG2</accession>
<comment type="caution">
    <text evidence="1">The sequence shown here is derived from an EMBL/GenBank/DDBJ whole genome shotgun (WGS) entry which is preliminary data.</text>
</comment>
<evidence type="ECO:0000313" key="2">
    <source>
        <dbReference type="Proteomes" id="UP000256269"/>
    </source>
</evidence>
<gene>
    <name evidence="1" type="ORF">BCF44_13168</name>
</gene>
<sequence length="128" mass="14111">MSDEVLVFDGDCGFCTVSVMWLFRNVRPIGVEAIRGQSFDLAAHGLTMERARYEVLWVTERGEVVGGARAIARLLRASERSCWRLVGQALSTPPVSVVAGLVYRVIARNRQRMPGGTDACAVRITRDS</sequence>
<evidence type="ECO:0000313" key="1">
    <source>
        <dbReference type="EMBL" id="REH27013.1"/>
    </source>
</evidence>
<keyword evidence="2" id="KW-1185">Reference proteome</keyword>
<dbReference type="InterPro" id="IPR007263">
    <property type="entry name" value="DCC1-like"/>
</dbReference>
<dbReference type="RefSeq" id="WP_211353635.1">
    <property type="nucleotide sequence ID" value="NZ_CP144375.1"/>
</dbReference>
<dbReference type="EMBL" id="QUNO01000031">
    <property type="protein sequence ID" value="REH27013.1"/>
    <property type="molecule type" value="Genomic_DNA"/>
</dbReference>
<reference evidence="1 2" key="1">
    <citation type="submission" date="2018-08" db="EMBL/GenBank/DDBJ databases">
        <title>Genomic Encyclopedia of Archaeal and Bacterial Type Strains, Phase II (KMG-II): from individual species to whole genera.</title>
        <authorList>
            <person name="Goeker M."/>
        </authorList>
    </citation>
    <scope>NUCLEOTIDE SEQUENCE [LARGE SCALE GENOMIC DNA]</scope>
    <source>
        <strain evidence="1 2">DSM 45791</strain>
    </source>
</reference>